<evidence type="ECO:0000256" key="1">
    <source>
        <dbReference type="SAM" id="Phobius"/>
    </source>
</evidence>
<feature type="transmembrane region" description="Helical" evidence="1">
    <location>
        <begin position="12"/>
        <end position="30"/>
    </location>
</feature>
<dbReference type="InterPro" id="IPR002656">
    <property type="entry name" value="Acyl_transf_3_dom"/>
</dbReference>
<feature type="transmembrane region" description="Helical" evidence="1">
    <location>
        <begin position="262"/>
        <end position="283"/>
    </location>
</feature>
<sequence>MRRLPALDGLRGVAAAIVVVHHVALVARPSLDTKTVGDAWWWITSSPLGILTSGHEFVLVFFVLSGLVVALPAIRDGFAWSKYYVTRLLRLYIPVWASLGLSAAFIVLFPRDSSLPVQDSWLASTNATTVTVAQWLADASLTRAGYDLNNVLWSLRWEIVFSLLLPLFVWVALRLRRHARLAFGVGMAGTVAGVLLGNAALSYLPLFFAGTVMAVRITELHEWAARRGPRFWLVTSIASVTVMTLSNQLVSWGLVGGGVRTALSGLSGLGAAGLVLCAIGSPAWQAFLTARVPAFLGKISFSLYLVQVPLIATVGYLVGDTQWMLVAAIALPLSVLVAWVFYRVVEQPSQRLARSTGQFAAARLESRSFSLSELRGEGMIDPTMLELATREARTTMLARGGVPR</sequence>
<dbReference type="EMBL" id="JAAGWZ010000003">
    <property type="protein sequence ID" value="NEM91849.1"/>
    <property type="molecule type" value="Genomic_DNA"/>
</dbReference>
<dbReference type="PANTHER" id="PTHR23028">
    <property type="entry name" value="ACETYLTRANSFERASE"/>
    <property type="match status" value="1"/>
</dbReference>
<feature type="transmembrane region" description="Helical" evidence="1">
    <location>
        <begin position="323"/>
        <end position="345"/>
    </location>
</feature>
<evidence type="ECO:0000313" key="4">
    <source>
        <dbReference type="Proteomes" id="UP000479756"/>
    </source>
</evidence>
<feature type="transmembrane region" description="Helical" evidence="1">
    <location>
        <begin position="231"/>
        <end position="250"/>
    </location>
</feature>
<dbReference type="InterPro" id="IPR050879">
    <property type="entry name" value="Acyltransferase_3"/>
</dbReference>
<feature type="transmembrane region" description="Helical" evidence="1">
    <location>
        <begin position="91"/>
        <end position="109"/>
    </location>
</feature>
<name>A0A7C9PP29_9MICO</name>
<protein>
    <submittedName>
        <fullName evidence="3">Acyltransferase</fullName>
    </submittedName>
</protein>
<keyword evidence="3" id="KW-0808">Transferase</keyword>
<feature type="transmembrane region" description="Helical" evidence="1">
    <location>
        <begin position="50"/>
        <end position="71"/>
    </location>
</feature>
<dbReference type="Proteomes" id="UP000479756">
    <property type="component" value="Unassembled WGS sequence"/>
</dbReference>
<keyword evidence="3" id="KW-0012">Acyltransferase</keyword>
<evidence type="ECO:0000259" key="2">
    <source>
        <dbReference type="Pfam" id="PF01757"/>
    </source>
</evidence>
<reference evidence="3 4" key="1">
    <citation type="journal article" date="2014" name="Int. J. Syst. Evol. Microbiol.">
        <title>Description of Galbitalea soli gen. nov., sp. nov., and Frondihabitans sucicola sp. nov.</title>
        <authorList>
            <person name="Kim S.J."/>
            <person name="Lim J.M."/>
            <person name="Ahn J.H."/>
            <person name="Weon H.Y."/>
            <person name="Hamada M."/>
            <person name="Suzuki K."/>
            <person name="Ahn T.Y."/>
            <person name="Kwon S.W."/>
        </authorList>
    </citation>
    <scope>NUCLEOTIDE SEQUENCE [LARGE SCALE GENOMIC DNA]</scope>
    <source>
        <strain evidence="3 4">NBRC 108727</strain>
    </source>
</reference>
<feature type="transmembrane region" description="Helical" evidence="1">
    <location>
        <begin position="155"/>
        <end position="173"/>
    </location>
</feature>
<keyword evidence="1" id="KW-0812">Transmembrane</keyword>
<keyword evidence="4" id="KW-1185">Reference proteome</keyword>
<evidence type="ECO:0000313" key="3">
    <source>
        <dbReference type="EMBL" id="NEM91849.1"/>
    </source>
</evidence>
<dbReference type="Pfam" id="PF01757">
    <property type="entry name" value="Acyl_transf_3"/>
    <property type="match status" value="1"/>
</dbReference>
<feature type="transmembrane region" description="Helical" evidence="1">
    <location>
        <begin position="295"/>
        <end position="317"/>
    </location>
</feature>
<gene>
    <name evidence="3" type="ORF">G3T37_10825</name>
</gene>
<dbReference type="AlphaFoldDB" id="A0A7C9PP29"/>
<organism evidence="3 4">
    <name type="scientific">Galbitalea soli</name>
    <dbReference type="NCBI Taxonomy" id="1268042"/>
    <lineage>
        <taxon>Bacteria</taxon>
        <taxon>Bacillati</taxon>
        <taxon>Actinomycetota</taxon>
        <taxon>Actinomycetes</taxon>
        <taxon>Micrococcales</taxon>
        <taxon>Microbacteriaceae</taxon>
        <taxon>Galbitalea</taxon>
    </lineage>
</organism>
<accession>A0A7C9PP29</accession>
<feature type="transmembrane region" description="Helical" evidence="1">
    <location>
        <begin position="180"/>
        <end position="197"/>
    </location>
</feature>
<keyword evidence="1" id="KW-0472">Membrane</keyword>
<feature type="domain" description="Acyltransferase 3" evidence="2">
    <location>
        <begin position="5"/>
        <end position="343"/>
    </location>
</feature>
<dbReference type="GO" id="GO:0016747">
    <property type="term" value="F:acyltransferase activity, transferring groups other than amino-acyl groups"/>
    <property type="evidence" value="ECO:0007669"/>
    <property type="project" value="InterPro"/>
</dbReference>
<proteinExistence type="predicted"/>
<dbReference type="RefSeq" id="WP_163473912.1">
    <property type="nucleotide sequence ID" value="NZ_JAAGWZ010000003.1"/>
</dbReference>
<keyword evidence="1" id="KW-1133">Transmembrane helix</keyword>
<comment type="caution">
    <text evidence="3">The sequence shown here is derived from an EMBL/GenBank/DDBJ whole genome shotgun (WGS) entry which is preliminary data.</text>
</comment>